<keyword evidence="2" id="KW-0808">Transferase</keyword>
<evidence type="ECO:0000313" key="6">
    <source>
        <dbReference type="Proteomes" id="UP000567099"/>
    </source>
</evidence>
<dbReference type="PANTHER" id="PTHR10859">
    <property type="entry name" value="GLYCOSYL TRANSFERASE"/>
    <property type="match status" value="1"/>
</dbReference>
<dbReference type="EMBL" id="JACHED010000001">
    <property type="protein sequence ID" value="MBB6496437.1"/>
    <property type="molecule type" value="Genomic_DNA"/>
</dbReference>
<dbReference type="Proteomes" id="UP000590564">
    <property type="component" value="Unassembled WGS sequence"/>
</dbReference>
<dbReference type="AlphaFoldDB" id="A0A2L1CDD8"/>
<proteinExistence type="predicted"/>
<evidence type="ECO:0000313" key="3">
    <source>
        <dbReference type="EMBL" id="MBA2863558.1"/>
    </source>
</evidence>
<name>A0A2L1CDD8_METMI</name>
<dbReference type="Proteomes" id="UP000567099">
    <property type="component" value="Unassembled WGS sequence"/>
</dbReference>
<sequence length="230" mass="25911">MEKNDIFVVIPAYNEEKMIKNTLINLKSHGYENIIVVDDGSRDNTSKLAISEEIIVCKHIINRGLGGALKTGLKCAVKYNPKVIVTFDADGQHDPEDIIKVSEPLLEDNFDVVVGSRLIDENELKNMPLIKKIGNWGLNFITYLMGGQMVTDSQGGLRAFTHDAAEIVSKQLKSNRYEVSSEFIVLFKKNNLKFKEVPIKTIYTEYSMARGTNVITGFKILFKLLIQKLI</sequence>
<dbReference type="CDD" id="cd04179">
    <property type="entry name" value="DPM_DPG-synthase_like"/>
    <property type="match status" value="1"/>
</dbReference>
<gene>
    <name evidence="3" type="ORF">HNP94_000558</name>
    <name evidence="4" type="ORF">HNP96_000458</name>
    <name evidence="2" type="ORF">MMJJ_16750</name>
</gene>
<dbReference type="Gene3D" id="3.90.550.10">
    <property type="entry name" value="Spore Coat Polysaccharide Biosynthesis Protein SpsA, Chain A"/>
    <property type="match status" value="1"/>
</dbReference>
<dbReference type="Pfam" id="PF00535">
    <property type="entry name" value="Glycos_transf_2"/>
    <property type="match status" value="1"/>
</dbReference>
<evidence type="ECO:0000313" key="7">
    <source>
        <dbReference type="Proteomes" id="UP000590564"/>
    </source>
</evidence>
<keyword evidence="2" id="KW-0328">Glycosyltransferase</keyword>
<accession>A0A2L1CDD8</accession>
<dbReference type="EMBL" id="JACDUO010000001">
    <property type="protein sequence ID" value="MBA2863558.1"/>
    <property type="molecule type" value="Genomic_DNA"/>
</dbReference>
<dbReference type="InterPro" id="IPR029044">
    <property type="entry name" value="Nucleotide-diphossugar_trans"/>
</dbReference>
<dbReference type="EMBL" id="CP026606">
    <property type="protein sequence ID" value="AVB77046.1"/>
    <property type="molecule type" value="Genomic_DNA"/>
</dbReference>
<evidence type="ECO:0000259" key="1">
    <source>
        <dbReference type="Pfam" id="PF00535"/>
    </source>
</evidence>
<dbReference type="GO" id="GO:0047267">
    <property type="term" value="F:undecaprenyl-phosphate mannosyltransferase activity"/>
    <property type="evidence" value="ECO:0007669"/>
    <property type="project" value="UniProtKB-EC"/>
</dbReference>
<reference evidence="3 6" key="3">
    <citation type="submission" date="2020-07" db="EMBL/GenBank/DDBJ databases">
        <title>Genomic Encyclopedia of Type Strains, Phase IV (KMG-V): Genome sequencing to study the core and pangenomes of soil and plant-associated prokaryotes.</title>
        <authorList>
            <person name="Whitman W."/>
        </authorList>
    </citation>
    <scope>NUCLEOTIDE SEQUENCE [LARGE SCALE GENOMIC DNA]</scope>
    <source>
        <strain evidence="3 6">C13</strain>
        <strain evidence="4 7">D1</strain>
    </source>
</reference>
<dbReference type="KEGG" id="mmad:MMJJ_16750"/>
<evidence type="ECO:0000313" key="4">
    <source>
        <dbReference type="EMBL" id="MBB6496437.1"/>
    </source>
</evidence>
<dbReference type="InterPro" id="IPR001173">
    <property type="entry name" value="Glyco_trans_2-like"/>
</dbReference>
<dbReference type="GeneID" id="36102760"/>
<reference evidence="5" key="1">
    <citation type="journal article" date="2018" name="Genome Announc.">
        <title>Complete Genome Sequence of the Methanococcus maripaludis Type Strain JJ (DSM 2067), a Model for Selenoprotein Synthesis in Archaea.</title>
        <authorList>
            <person name="Poehlein A."/>
            <person name="Heym D."/>
            <person name="Quitzke V."/>
            <person name="Fersch J."/>
            <person name="Daniel R."/>
            <person name="Rother M."/>
        </authorList>
    </citation>
    <scope>NUCLEOTIDE SEQUENCE [LARGE SCALE GENOMIC DNA]</scope>
    <source>
        <strain evidence="5">DSM 2067</strain>
    </source>
</reference>
<dbReference type="RefSeq" id="WP_104838420.1">
    <property type="nucleotide sequence ID" value="NZ_CP026606.1"/>
</dbReference>
<dbReference type="Proteomes" id="UP000239462">
    <property type="component" value="Chromosome"/>
</dbReference>
<dbReference type="FunFam" id="3.90.550.10:FF:000129">
    <property type="entry name" value="Glycosyltransferase family 2 protein"/>
    <property type="match status" value="1"/>
</dbReference>
<organism evidence="2 5">
    <name type="scientific">Methanococcus maripaludis</name>
    <name type="common">Methanococcus deltae</name>
    <dbReference type="NCBI Taxonomy" id="39152"/>
    <lineage>
        <taxon>Archaea</taxon>
        <taxon>Methanobacteriati</taxon>
        <taxon>Methanobacteriota</taxon>
        <taxon>Methanomada group</taxon>
        <taxon>Methanococci</taxon>
        <taxon>Methanococcales</taxon>
        <taxon>Methanococcaceae</taxon>
        <taxon>Methanococcus</taxon>
    </lineage>
</organism>
<dbReference type="GO" id="GO:0006487">
    <property type="term" value="P:protein N-linked glycosylation"/>
    <property type="evidence" value="ECO:0007669"/>
    <property type="project" value="TreeGrafter"/>
</dbReference>
<dbReference type="EC" id="2.4.1.54" evidence="2"/>
<reference evidence="2" key="2">
    <citation type="submission" date="2018-02" db="EMBL/GenBank/DDBJ databases">
        <title>Complete genome sequence of the Methanococcus maripaludis type strain JJ (DSM 2067), a model for selenoprotein synthesis in Archaea.</title>
        <authorList>
            <person name="Poehlein A."/>
            <person name="Heym D."/>
            <person name="Quitzke V."/>
            <person name="Fersch J."/>
            <person name="Daniel R."/>
            <person name="Rother M."/>
        </authorList>
    </citation>
    <scope>NUCLEOTIDE SEQUENCE [LARGE SCALE GENOMIC DNA]</scope>
    <source>
        <strain evidence="2">DSM 2067</strain>
    </source>
</reference>
<evidence type="ECO:0000313" key="5">
    <source>
        <dbReference type="Proteomes" id="UP000239462"/>
    </source>
</evidence>
<evidence type="ECO:0000313" key="2">
    <source>
        <dbReference type="EMBL" id="AVB77046.1"/>
    </source>
</evidence>
<protein>
    <submittedName>
        <fullName evidence="3">Glycosyltransferase involved in cell wall biosynthesis</fullName>
    </submittedName>
    <submittedName>
        <fullName evidence="2">Undecaprenyl-phosphate mannosyltransferase</fullName>
        <ecNumber evidence="2">2.4.1.54</ecNumber>
    </submittedName>
</protein>
<feature type="domain" description="Glycosyltransferase 2-like" evidence="1">
    <location>
        <begin position="8"/>
        <end position="164"/>
    </location>
</feature>
<dbReference type="SUPFAM" id="SSF53448">
    <property type="entry name" value="Nucleotide-diphospho-sugar transferases"/>
    <property type="match status" value="1"/>
</dbReference>
<dbReference type="PANTHER" id="PTHR10859:SF91">
    <property type="entry name" value="DOLICHYL-PHOSPHATE BETA-GLUCOSYLTRANSFERASE"/>
    <property type="match status" value="1"/>
</dbReference>